<evidence type="ECO:0000256" key="1">
    <source>
        <dbReference type="SAM" id="Coils"/>
    </source>
</evidence>
<evidence type="ECO:0000256" key="2">
    <source>
        <dbReference type="SAM" id="MobiDB-lite"/>
    </source>
</evidence>
<keyword evidence="1" id="KW-0175">Coiled coil</keyword>
<feature type="compositionally biased region" description="Basic and acidic residues" evidence="2">
    <location>
        <begin position="276"/>
        <end position="287"/>
    </location>
</feature>
<feature type="region of interest" description="Disordered" evidence="2">
    <location>
        <begin position="726"/>
        <end position="767"/>
    </location>
</feature>
<proteinExistence type="predicted"/>
<feature type="coiled-coil region" evidence="1">
    <location>
        <begin position="653"/>
        <end position="687"/>
    </location>
</feature>
<feature type="domain" description="RNase H type-1" evidence="3">
    <location>
        <begin position="30"/>
        <end position="159"/>
    </location>
</feature>
<accession>A0A834GNL1</accession>
<dbReference type="PANTHER" id="PTHR48475:SF2">
    <property type="entry name" value="RIBONUCLEASE H"/>
    <property type="match status" value="1"/>
</dbReference>
<dbReference type="CDD" id="cd09279">
    <property type="entry name" value="RNase_HI_like"/>
    <property type="match status" value="1"/>
</dbReference>
<reference evidence="4" key="1">
    <citation type="submission" date="2019-11" db="EMBL/GenBank/DDBJ databases">
        <authorList>
            <person name="Liu Y."/>
            <person name="Hou J."/>
            <person name="Li T.-Q."/>
            <person name="Guan C.-H."/>
            <person name="Wu X."/>
            <person name="Wu H.-Z."/>
            <person name="Ling F."/>
            <person name="Zhang R."/>
            <person name="Shi X.-G."/>
            <person name="Ren J.-P."/>
            <person name="Chen E.-F."/>
            <person name="Sun J.-M."/>
        </authorList>
    </citation>
    <scope>NUCLEOTIDE SEQUENCE</scope>
    <source>
        <strain evidence="4">Adult_tree_wgs_1</strain>
        <tissue evidence="4">Leaves</tissue>
    </source>
</reference>
<protein>
    <recommendedName>
        <fullName evidence="3">RNase H type-1 domain-containing protein</fullName>
    </recommendedName>
</protein>
<dbReference type="InterPro" id="IPR012337">
    <property type="entry name" value="RNaseH-like_sf"/>
</dbReference>
<keyword evidence="5" id="KW-1185">Reference proteome</keyword>
<feature type="compositionally biased region" description="Low complexity" evidence="2">
    <location>
        <begin position="741"/>
        <end position="767"/>
    </location>
</feature>
<evidence type="ECO:0000313" key="4">
    <source>
        <dbReference type="EMBL" id="KAF7139018.1"/>
    </source>
</evidence>
<dbReference type="Proteomes" id="UP000626092">
    <property type="component" value="Unassembled WGS sequence"/>
</dbReference>
<organism evidence="4 5">
    <name type="scientific">Rhododendron simsii</name>
    <name type="common">Sims's rhododendron</name>
    <dbReference type="NCBI Taxonomy" id="118357"/>
    <lineage>
        <taxon>Eukaryota</taxon>
        <taxon>Viridiplantae</taxon>
        <taxon>Streptophyta</taxon>
        <taxon>Embryophyta</taxon>
        <taxon>Tracheophyta</taxon>
        <taxon>Spermatophyta</taxon>
        <taxon>Magnoliopsida</taxon>
        <taxon>eudicotyledons</taxon>
        <taxon>Gunneridae</taxon>
        <taxon>Pentapetalae</taxon>
        <taxon>asterids</taxon>
        <taxon>Ericales</taxon>
        <taxon>Ericaceae</taxon>
        <taxon>Ericoideae</taxon>
        <taxon>Rhodoreae</taxon>
        <taxon>Rhododendron</taxon>
    </lineage>
</organism>
<dbReference type="PROSITE" id="PS50879">
    <property type="entry name" value="RNASE_H_1"/>
    <property type="match status" value="1"/>
</dbReference>
<feature type="region of interest" description="Disordered" evidence="2">
    <location>
        <begin position="528"/>
        <end position="564"/>
    </location>
</feature>
<dbReference type="AlphaFoldDB" id="A0A834GNL1"/>
<gene>
    <name evidence="4" type="ORF">RHSIM_Rhsim07G0162000</name>
</gene>
<dbReference type="EMBL" id="WJXA01000007">
    <property type="protein sequence ID" value="KAF7139018.1"/>
    <property type="molecule type" value="Genomic_DNA"/>
</dbReference>
<sequence length="767" mass="86217">MEWTHPPPNAHLSRYVLGTKRPEREWMLFLGDAWRMTVDGALNINGAGVGIVLVSSSGNVHESIVSTGYRATNNEAEYEALITGLQLALRLDVDSVHVFSDSQLIVGHLNDDYQAKDQRMNAYVSHVLALFKQFGRVEVEWIAREHNAHADTLAGLASGLMGRLGLRDRMAMAEPKTIEGDTWHNGKPREYGSMQDFHMAHMVHSSINSLNVDPEAYPTLLETIQSLCKGYRSFNECSSNLCRSIKLSAIPGIHIPLQVDDSACRGAGSDQGNSNPEDRAERAELEPRPAPLHHPVDLRTCPKYGEKRLTERRGYHSPVAYWTWTHAVQQLLWRWSRGLHGRIPGEVPNEPLPSLLPADYNLAPIEVAMNIWRILYSAIRLAESNNLSFTLGDLMLTYMVSRNPKYDKYYLTTRQYFDHLVDRLYDTKKWGNVLVKVSGNFKWEPINRLLDYHFPTRTGSAVERPYRIPRARRFPGARDKPDCSAPNKGLTLYHLQVALFDCLALVCQPRCSDPPWLRTNAQNLVTEKTKKKWLPERKEQPEPIPTDQSKQQNQPPVDVLPTGLAEDDLANPSEPLVLFVSGFECSDGHVITIGNSLEESPLLAMTFLKGLALPKDMENLPTGKAKNMAELCLFLAKCASKVFGDMDVLLETKRSLRGDLQAKRKEAEQLADQIEALEAKVAEVEIVQSLVIKAFKEGELKGIKDTHKSSFLGRYQVGLDYAEVPEVDHRREPPVVPPVQLPESLLPAEQPNLTTNTQPNPTDMDEA</sequence>
<dbReference type="OrthoDB" id="1938451at2759"/>
<feature type="compositionally biased region" description="Polar residues" evidence="2">
    <location>
        <begin position="546"/>
        <end position="555"/>
    </location>
</feature>
<dbReference type="InterPro" id="IPR036397">
    <property type="entry name" value="RNaseH_sf"/>
</dbReference>
<dbReference type="InterPro" id="IPR002156">
    <property type="entry name" value="RNaseH_domain"/>
</dbReference>
<evidence type="ECO:0000313" key="5">
    <source>
        <dbReference type="Proteomes" id="UP000626092"/>
    </source>
</evidence>
<evidence type="ECO:0000259" key="3">
    <source>
        <dbReference type="PROSITE" id="PS50879"/>
    </source>
</evidence>
<feature type="region of interest" description="Disordered" evidence="2">
    <location>
        <begin position="264"/>
        <end position="292"/>
    </location>
</feature>
<dbReference type="GO" id="GO:0003676">
    <property type="term" value="F:nucleic acid binding"/>
    <property type="evidence" value="ECO:0007669"/>
    <property type="project" value="InterPro"/>
</dbReference>
<dbReference type="PANTHER" id="PTHR48475">
    <property type="entry name" value="RIBONUCLEASE H"/>
    <property type="match status" value="1"/>
</dbReference>
<name>A0A834GNL1_RHOSS</name>
<comment type="caution">
    <text evidence="4">The sequence shown here is derived from an EMBL/GenBank/DDBJ whole genome shotgun (WGS) entry which is preliminary data.</text>
</comment>
<dbReference type="Gene3D" id="3.30.420.10">
    <property type="entry name" value="Ribonuclease H-like superfamily/Ribonuclease H"/>
    <property type="match status" value="1"/>
</dbReference>
<dbReference type="GO" id="GO:0004523">
    <property type="term" value="F:RNA-DNA hybrid ribonuclease activity"/>
    <property type="evidence" value="ECO:0007669"/>
    <property type="project" value="InterPro"/>
</dbReference>
<dbReference type="Pfam" id="PF13456">
    <property type="entry name" value="RVT_3"/>
    <property type="match status" value="1"/>
</dbReference>
<dbReference type="SUPFAM" id="SSF53098">
    <property type="entry name" value="Ribonuclease H-like"/>
    <property type="match status" value="1"/>
</dbReference>